<feature type="domain" description="Replication factor A C-terminal" evidence="6">
    <location>
        <begin position="104"/>
        <end position="188"/>
    </location>
</feature>
<gene>
    <name evidence="7" type="ORF">C5167_001167</name>
</gene>
<evidence type="ECO:0000256" key="1">
    <source>
        <dbReference type="ARBA" id="ARBA00005690"/>
    </source>
</evidence>
<sequence>MGIKDTSVVVVVSSTYVRKYQGKYSLSSTNATKVFFNLAIPEVLDMRERITPAREITHPDRNKQPVVDLTMPDNTKTISELLESKWESSQQALNRIIVKASATRALTAKGWYYLGCNKCTAKVVGEEGDYGCTGCENKVEEPTPRYLLHFEVTDDTGSTLFAALDSEVQRMVHASASDMVRLGEDEGERRVVAALKS</sequence>
<organism evidence="7 8">
    <name type="scientific">Papaver somniferum</name>
    <name type="common">Opium poppy</name>
    <dbReference type="NCBI Taxonomy" id="3469"/>
    <lineage>
        <taxon>Eukaryota</taxon>
        <taxon>Viridiplantae</taxon>
        <taxon>Streptophyta</taxon>
        <taxon>Embryophyta</taxon>
        <taxon>Tracheophyta</taxon>
        <taxon>Spermatophyta</taxon>
        <taxon>Magnoliopsida</taxon>
        <taxon>Ranunculales</taxon>
        <taxon>Papaveraceae</taxon>
        <taxon>Papaveroideae</taxon>
        <taxon>Papaver</taxon>
    </lineage>
</organism>
<evidence type="ECO:0000256" key="2">
    <source>
        <dbReference type="ARBA" id="ARBA00022723"/>
    </source>
</evidence>
<dbReference type="GO" id="GO:0008270">
    <property type="term" value="F:zinc ion binding"/>
    <property type="evidence" value="ECO:0007669"/>
    <property type="project" value="UniProtKB-KW"/>
</dbReference>
<dbReference type="InterPro" id="IPR013955">
    <property type="entry name" value="Rep_factor-A_C"/>
</dbReference>
<evidence type="ECO:0000313" key="8">
    <source>
        <dbReference type="Proteomes" id="UP000316621"/>
    </source>
</evidence>
<dbReference type="GO" id="GO:0003677">
    <property type="term" value="F:DNA binding"/>
    <property type="evidence" value="ECO:0007669"/>
    <property type="project" value="UniProtKB-KW"/>
</dbReference>
<dbReference type="PANTHER" id="PTHR47165">
    <property type="entry name" value="OS03G0429900 PROTEIN"/>
    <property type="match status" value="1"/>
</dbReference>
<dbReference type="STRING" id="3469.A0A4Y7KXC6"/>
<protein>
    <recommendedName>
        <fullName evidence="6">Replication factor A C-terminal domain-containing protein</fullName>
    </recommendedName>
</protein>
<evidence type="ECO:0000313" key="7">
    <source>
        <dbReference type="EMBL" id="RZC77032.1"/>
    </source>
</evidence>
<evidence type="ECO:0000259" key="6">
    <source>
        <dbReference type="Pfam" id="PF08646"/>
    </source>
</evidence>
<dbReference type="CDD" id="cd04476">
    <property type="entry name" value="RPA1_DBD_C"/>
    <property type="match status" value="1"/>
</dbReference>
<name>A0A4Y7KXC6_PAPSO</name>
<dbReference type="Proteomes" id="UP000316621">
    <property type="component" value="Chromosome 9"/>
</dbReference>
<keyword evidence="8" id="KW-1185">Reference proteome</keyword>
<keyword evidence="3" id="KW-0863">Zinc-finger</keyword>
<dbReference type="SUPFAM" id="SSF50249">
    <property type="entry name" value="Nucleic acid-binding proteins"/>
    <property type="match status" value="2"/>
</dbReference>
<proteinExistence type="inferred from homology"/>
<keyword evidence="4" id="KW-0862">Zinc</keyword>
<evidence type="ECO:0000256" key="3">
    <source>
        <dbReference type="ARBA" id="ARBA00022771"/>
    </source>
</evidence>
<evidence type="ECO:0000256" key="4">
    <source>
        <dbReference type="ARBA" id="ARBA00022833"/>
    </source>
</evidence>
<keyword evidence="5" id="KW-0238">DNA-binding</keyword>
<evidence type="ECO:0000256" key="5">
    <source>
        <dbReference type="ARBA" id="ARBA00023125"/>
    </source>
</evidence>
<dbReference type="AlphaFoldDB" id="A0A4Y7KXC6"/>
<dbReference type="InterPro" id="IPR012340">
    <property type="entry name" value="NA-bd_OB-fold"/>
</dbReference>
<comment type="similarity">
    <text evidence="1">Belongs to the replication factor A protein 1 family.</text>
</comment>
<dbReference type="Gramene" id="RZC77032">
    <property type="protein sequence ID" value="RZC77032"/>
    <property type="gene ID" value="C5167_001167"/>
</dbReference>
<keyword evidence="2" id="KW-0479">Metal-binding</keyword>
<dbReference type="OMA" id="GCTGCEN"/>
<dbReference type="PANTHER" id="PTHR47165:SF4">
    <property type="entry name" value="OS03G0429900 PROTEIN"/>
    <property type="match status" value="1"/>
</dbReference>
<accession>A0A4Y7KXC6</accession>
<dbReference type="Pfam" id="PF08646">
    <property type="entry name" value="Rep_fac-A_C"/>
    <property type="match status" value="1"/>
</dbReference>
<dbReference type="EMBL" id="CM010723">
    <property type="protein sequence ID" value="RZC77032.1"/>
    <property type="molecule type" value="Genomic_DNA"/>
</dbReference>
<dbReference type="InterPro" id="IPR047192">
    <property type="entry name" value="Euk_RPA1_DBD_C"/>
</dbReference>
<reference evidence="7 8" key="1">
    <citation type="journal article" date="2018" name="Science">
        <title>The opium poppy genome and morphinan production.</title>
        <authorList>
            <person name="Guo L."/>
            <person name="Winzer T."/>
            <person name="Yang X."/>
            <person name="Li Y."/>
            <person name="Ning Z."/>
            <person name="He Z."/>
            <person name="Teodor R."/>
            <person name="Lu Y."/>
            <person name="Bowser T.A."/>
            <person name="Graham I.A."/>
            <person name="Ye K."/>
        </authorList>
    </citation>
    <scope>NUCLEOTIDE SEQUENCE [LARGE SCALE GENOMIC DNA]</scope>
    <source>
        <strain evidence="8">cv. HN1</strain>
        <tissue evidence="7">Leaves</tissue>
    </source>
</reference>
<dbReference type="Gene3D" id="2.40.50.140">
    <property type="entry name" value="Nucleic acid-binding proteins"/>
    <property type="match status" value="2"/>
</dbReference>